<organism evidence="2">
    <name type="scientific">uncultured marine virus</name>
    <dbReference type="NCBI Taxonomy" id="186617"/>
    <lineage>
        <taxon>Viruses</taxon>
        <taxon>environmental samples</taxon>
    </lineage>
</organism>
<keyword evidence="1" id="KW-1133">Transmembrane helix</keyword>
<dbReference type="EMBL" id="KR029597">
    <property type="protein sequence ID" value="AKH47737.1"/>
    <property type="molecule type" value="Genomic_DNA"/>
</dbReference>
<proteinExistence type="predicted"/>
<accession>A0A0F7L8I3</accession>
<evidence type="ECO:0000256" key="1">
    <source>
        <dbReference type="SAM" id="Phobius"/>
    </source>
</evidence>
<feature type="transmembrane region" description="Helical" evidence="1">
    <location>
        <begin position="26"/>
        <end position="42"/>
    </location>
</feature>
<protein>
    <submittedName>
        <fullName evidence="2">Uncharacterized protein</fullName>
    </submittedName>
</protein>
<reference evidence="2" key="1">
    <citation type="journal article" date="2015" name="Front. Microbiol.">
        <title>Combining genomic sequencing methods to explore viral diversity and reveal potential virus-host interactions.</title>
        <authorList>
            <person name="Chow C.E."/>
            <person name="Winget D.M."/>
            <person name="White R.A.III."/>
            <person name="Hallam S.J."/>
            <person name="Suttle C.A."/>
        </authorList>
    </citation>
    <scope>NUCLEOTIDE SEQUENCE</scope>
    <source>
        <strain evidence="2">Oxic1_2</strain>
    </source>
</reference>
<keyword evidence="1" id="KW-0472">Membrane</keyword>
<evidence type="ECO:0000313" key="2">
    <source>
        <dbReference type="EMBL" id="AKH47737.1"/>
    </source>
</evidence>
<keyword evidence="1" id="KW-0812">Transmembrane</keyword>
<sequence length="57" mass="6945">MNLWIVRKDRPSQYTDRHRYKNKDKLIFVTLIIALNNFRFIFNFTSTHFLSVSHTSI</sequence>
<reference evidence="2" key="2">
    <citation type="submission" date="2015-03" db="EMBL/GenBank/DDBJ databases">
        <authorList>
            <person name="Chow C.-E.T."/>
            <person name="Winget D.M."/>
            <person name="White R.A.III."/>
            <person name="Hallam S.J."/>
            <person name="Suttle C.A."/>
        </authorList>
    </citation>
    <scope>NUCLEOTIDE SEQUENCE</scope>
    <source>
        <strain evidence="2">Oxic1_2</strain>
    </source>
</reference>
<name>A0A0F7L8I3_9VIRU</name>